<dbReference type="RefSeq" id="WP_166745755.1">
    <property type="nucleotide sequence ID" value="NZ_JAASQM010000003.1"/>
</dbReference>
<keyword evidence="1" id="KW-1133">Transmembrane helix</keyword>
<sequence>MAALIAAATIYRLVKSSFLAVVGGVLSTPGLLFTWAIYDFVYNFAPDDPPPFGMLFGLLILIGAALPFTLVVSCLTVRYLRTRQGPNGG</sequence>
<protein>
    <submittedName>
        <fullName evidence="2">Uncharacterized protein</fullName>
    </submittedName>
</protein>
<organism evidence="2 3">
    <name type="scientific">Sphingomonas naasensis</name>
    <dbReference type="NCBI Taxonomy" id="1344951"/>
    <lineage>
        <taxon>Bacteria</taxon>
        <taxon>Pseudomonadati</taxon>
        <taxon>Pseudomonadota</taxon>
        <taxon>Alphaproteobacteria</taxon>
        <taxon>Sphingomonadales</taxon>
        <taxon>Sphingomonadaceae</taxon>
        <taxon>Sphingomonas</taxon>
    </lineage>
</organism>
<keyword evidence="1" id="KW-0472">Membrane</keyword>
<evidence type="ECO:0000256" key="1">
    <source>
        <dbReference type="SAM" id="Phobius"/>
    </source>
</evidence>
<evidence type="ECO:0000313" key="3">
    <source>
        <dbReference type="Proteomes" id="UP000309848"/>
    </source>
</evidence>
<reference evidence="2 3" key="1">
    <citation type="submission" date="2019-04" db="EMBL/GenBank/DDBJ databases">
        <title>Sphingomonas psychrotolerans sp. nov., isolated from soil in the Tianshan Mountains, Xinjiang, China.</title>
        <authorList>
            <person name="Luo Y."/>
            <person name="Sheng H."/>
        </authorList>
    </citation>
    <scope>NUCLEOTIDE SEQUENCE [LARGE SCALE GENOMIC DNA]</scope>
    <source>
        <strain evidence="2 3">KIS18-15</strain>
    </source>
</reference>
<gene>
    <name evidence="2" type="ORF">E5A74_12770</name>
</gene>
<feature type="transmembrane region" description="Helical" evidence="1">
    <location>
        <begin position="18"/>
        <end position="38"/>
    </location>
</feature>
<dbReference type="Proteomes" id="UP000309848">
    <property type="component" value="Unassembled WGS sequence"/>
</dbReference>
<accession>A0A4S1WIH9</accession>
<proteinExistence type="predicted"/>
<dbReference type="EMBL" id="SRXU01000005">
    <property type="protein sequence ID" value="TGX41490.1"/>
    <property type="molecule type" value="Genomic_DNA"/>
</dbReference>
<keyword evidence="1" id="KW-0812">Transmembrane</keyword>
<dbReference type="AlphaFoldDB" id="A0A4S1WIH9"/>
<keyword evidence="3" id="KW-1185">Reference proteome</keyword>
<feature type="transmembrane region" description="Helical" evidence="1">
    <location>
        <begin position="58"/>
        <end position="80"/>
    </location>
</feature>
<comment type="caution">
    <text evidence="2">The sequence shown here is derived from an EMBL/GenBank/DDBJ whole genome shotgun (WGS) entry which is preliminary data.</text>
</comment>
<name>A0A4S1WIH9_9SPHN</name>
<evidence type="ECO:0000313" key="2">
    <source>
        <dbReference type="EMBL" id="TGX41490.1"/>
    </source>
</evidence>